<feature type="compositionally biased region" description="Pro residues" evidence="12">
    <location>
        <begin position="204"/>
        <end position="213"/>
    </location>
</feature>
<protein>
    <recommendedName>
        <fullName evidence="18">Fibrillin-2</fullName>
    </recommendedName>
</protein>
<dbReference type="OrthoDB" id="10045365at2759"/>
<proteinExistence type="predicted"/>
<dbReference type="PROSITE" id="PS00010">
    <property type="entry name" value="ASX_HYDROXYL"/>
    <property type="match status" value="10"/>
</dbReference>
<dbReference type="InterPro" id="IPR026823">
    <property type="entry name" value="cEGF"/>
</dbReference>
<feature type="domain" description="EGF-like" evidence="13">
    <location>
        <begin position="1254"/>
        <end position="1294"/>
    </location>
</feature>
<dbReference type="FunFam" id="2.10.25.10:FF:000008">
    <property type="entry name" value="Signal peptide, CUB domain, EGF-like 2"/>
    <property type="match status" value="1"/>
</dbReference>
<evidence type="ECO:0000256" key="8">
    <source>
        <dbReference type="ARBA" id="ARBA00023157"/>
    </source>
</evidence>
<feature type="domain" description="Sushi" evidence="15">
    <location>
        <begin position="1542"/>
        <end position="1605"/>
    </location>
</feature>
<organism evidence="16 17">
    <name type="scientific">Lucilia cuprina</name>
    <name type="common">Green bottle fly</name>
    <name type="synonym">Australian sheep blowfly</name>
    <dbReference type="NCBI Taxonomy" id="7375"/>
    <lineage>
        <taxon>Eukaryota</taxon>
        <taxon>Metazoa</taxon>
        <taxon>Ecdysozoa</taxon>
        <taxon>Arthropoda</taxon>
        <taxon>Hexapoda</taxon>
        <taxon>Insecta</taxon>
        <taxon>Pterygota</taxon>
        <taxon>Neoptera</taxon>
        <taxon>Endopterygota</taxon>
        <taxon>Diptera</taxon>
        <taxon>Brachycera</taxon>
        <taxon>Muscomorpha</taxon>
        <taxon>Oestroidea</taxon>
        <taxon>Calliphoridae</taxon>
        <taxon>Luciliinae</taxon>
        <taxon>Lucilia</taxon>
    </lineage>
</organism>
<evidence type="ECO:0000259" key="13">
    <source>
        <dbReference type="PROSITE" id="PS50026"/>
    </source>
</evidence>
<dbReference type="InterPro" id="IPR000436">
    <property type="entry name" value="Sushi_SCR_CCP_dom"/>
</dbReference>
<dbReference type="SMART" id="SM00181">
    <property type="entry name" value="EGF"/>
    <property type="match status" value="24"/>
</dbReference>
<dbReference type="PRINTS" id="PR00907">
    <property type="entry name" value="THRMBOMODULN"/>
</dbReference>
<evidence type="ECO:0000256" key="1">
    <source>
        <dbReference type="ARBA" id="ARBA00004498"/>
    </source>
</evidence>
<evidence type="ECO:0000256" key="6">
    <source>
        <dbReference type="ARBA" id="ARBA00022737"/>
    </source>
</evidence>
<keyword evidence="11" id="KW-0768">Sushi</keyword>
<dbReference type="Pfam" id="PF00084">
    <property type="entry name" value="Sushi"/>
    <property type="match status" value="3"/>
</dbReference>
<dbReference type="InterPro" id="IPR049883">
    <property type="entry name" value="NOTCH1_EGF-like"/>
</dbReference>
<dbReference type="SMART" id="SM00032">
    <property type="entry name" value="CCP"/>
    <property type="match status" value="4"/>
</dbReference>
<dbReference type="PROSITE" id="PS01187">
    <property type="entry name" value="EGF_CA"/>
    <property type="match status" value="6"/>
</dbReference>
<comment type="caution">
    <text evidence="10">Lacks conserved residue(s) required for the propagation of feature annotation.</text>
</comment>
<feature type="domain" description="EGF-like" evidence="13">
    <location>
        <begin position="966"/>
        <end position="1004"/>
    </location>
</feature>
<dbReference type="SMART" id="SM00179">
    <property type="entry name" value="EGF_CA"/>
    <property type="match status" value="22"/>
</dbReference>
<feature type="domain" description="EGF-like" evidence="13">
    <location>
        <begin position="1213"/>
        <end position="1253"/>
    </location>
</feature>
<evidence type="ECO:0000256" key="9">
    <source>
        <dbReference type="ARBA" id="ARBA00023180"/>
    </source>
</evidence>
<feature type="region of interest" description="Disordered" evidence="12">
    <location>
        <begin position="179"/>
        <end position="271"/>
    </location>
</feature>
<dbReference type="InterPro" id="IPR003410">
    <property type="entry name" value="HYR_dom"/>
</dbReference>
<dbReference type="PROSITE" id="PS01186">
    <property type="entry name" value="EGF_2"/>
    <property type="match status" value="7"/>
</dbReference>
<feature type="non-terminal residue" evidence="16">
    <location>
        <position position="1"/>
    </location>
</feature>
<keyword evidence="17" id="KW-1185">Reference proteome</keyword>
<evidence type="ECO:0000259" key="14">
    <source>
        <dbReference type="PROSITE" id="PS50825"/>
    </source>
</evidence>
<feature type="disulfide bond" evidence="11">
    <location>
        <begin position="1512"/>
        <end position="1539"/>
    </location>
</feature>
<feature type="compositionally biased region" description="Basic and acidic residues" evidence="12">
    <location>
        <begin position="229"/>
        <end position="241"/>
    </location>
</feature>
<dbReference type="GO" id="GO:0005509">
    <property type="term" value="F:calcium ion binding"/>
    <property type="evidence" value="ECO:0007669"/>
    <property type="project" value="InterPro"/>
</dbReference>
<comment type="caution">
    <text evidence="16">The sequence shown here is derived from an EMBL/GenBank/DDBJ whole genome shotgun (WGS) entry which is preliminary data.</text>
</comment>
<dbReference type="OMA" id="LRGYCFD"/>
<gene>
    <name evidence="16" type="ORF">FF38_08702</name>
</gene>
<dbReference type="Gene3D" id="2.10.25.10">
    <property type="entry name" value="Laminin"/>
    <property type="match status" value="24"/>
</dbReference>
<dbReference type="Proteomes" id="UP000037069">
    <property type="component" value="Unassembled WGS sequence"/>
</dbReference>
<evidence type="ECO:0000256" key="11">
    <source>
        <dbReference type="PROSITE-ProRule" id="PRU00302"/>
    </source>
</evidence>
<dbReference type="CDD" id="cd00054">
    <property type="entry name" value="EGF_CA"/>
    <property type="match status" value="4"/>
</dbReference>
<dbReference type="SUPFAM" id="SSF57535">
    <property type="entry name" value="Complement control module/SCR domain"/>
    <property type="match status" value="3"/>
</dbReference>
<feature type="domain" description="EGF-like" evidence="13">
    <location>
        <begin position="1430"/>
        <end position="1471"/>
    </location>
</feature>
<dbReference type="PANTHER" id="PTHR47333:SF4">
    <property type="entry name" value="EGF-LIKE DOMAIN-CONTAINING PROTEIN"/>
    <property type="match status" value="1"/>
</dbReference>
<keyword evidence="8 10" id="KW-1015">Disulfide bond</keyword>
<feature type="domain" description="HYR" evidence="14">
    <location>
        <begin position="1745"/>
        <end position="1827"/>
    </location>
</feature>
<feature type="domain" description="EGF-like" evidence="13">
    <location>
        <begin position="759"/>
        <end position="795"/>
    </location>
</feature>
<dbReference type="Gene3D" id="2.10.70.10">
    <property type="entry name" value="Complement Module, domain 1"/>
    <property type="match status" value="3"/>
</dbReference>
<dbReference type="InterPro" id="IPR000742">
    <property type="entry name" value="EGF"/>
</dbReference>
<keyword evidence="5" id="KW-0732">Signal</keyword>
<dbReference type="EMBL" id="JRES01001162">
    <property type="protein sequence ID" value="KNC24941.1"/>
    <property type="molecule type" value="Genomic_DNA"/>
</dbReference>
<dbReference type="FunFam" id="2.10.25.10:FF:000010">
    <property type="entry name" value="Pro-epidermal growth factor"/>
    <property type="match status" value="1"/>
</dbReference>
<comment type="subcellular location">
    <subcellularLocation>
        <location evidence="1">Secreted</location>
        <location evidence="1">Extracellular space</location>
        <location evidence="1">Extracellular matrix</location>
    </subcellularLocation>
</comment>
<dbReference type="FunFam" id="2.10.25.10:FF:000037">
    <property type="entry name" value="Signal peptide, CUB domain and EGF-like domain-containing 2"/>
    <property type="match status" value="2"/>
</dbReference>
<dbReference type="Pfam" id="PF07645">
    <property type="entry name" value="EGF_CA"/>
    <property type="match status" value="8"/>
</dbReference>
<keyword evidence="7" id="KW-0106">Calcium</keyword>
<feature type="domain" description="EGF-like" evidence="13">
    <location>
        <begin position="1048"/>
        <end position="1084"/>
    </location>
</feature>
<evidence type="ECO:0008006" key="18">
    <source>
        <dbReference type="Google" id="ProtNLM"/>
    </source>
</evidence>
<dbReference type="FunFam" id="2.10.25.10:FF:000038">
    <property type="entry name" value="Fibrillin 2"/>
    <property type="match status" value="1"/>
</dbReference>
<keyword evidence="3" id="KW-0272">Extracellular matrix</keyword>
<keyword evidence="9" id="KW-0325">Glycoprotein</keyword>
<keyword evidence="6" id="KW-0677">Repeat</keyword>
<dbReference type="Pfam" id="PF12661">
    <property type="entry name" value="hEGF"/>
    <property type="match status" value="1"/>
</dbReference>
<accession>A0A0L0BY96</accession>
<feature type="domain" description="EGF-like" evidence="13">
    <location>
        <begin position="1332"/>
        <end position="1368"/>
    </location>
</feature>
<dbReference type="PROSITE" id="PS50923">
    <property type="entry name" value="SUSHI"/>
    <property type="match status" value="3"/>
</dbReference>
<dbReference type="InterPro" id="IPR052080">
    <property type="entry name" value="vWF_C/EGF_Fibrillin"/>
</dbReference>
<dbReference type="InterPro" id="IPR009030">
    <property type="entry name" value="Growth_fac_rcpt_cys_sf"/>
</dbReference>
<feature type="compositionally biased region" description="Acidic residues" evidence="12">
    <location>
        <begin position="180"/>
        <end position="201"/>
    </location>
</feature>
<dbReference type="Pfam" id="PF12662">
    <property type="entry name" value="cEGF"/>
    <property type="match status" value="3"/>
</dbReference>
<dbReference type="CDD" id="cd00033">
    <property type="entry name" value="CCP"/>
    <property type="match status" value="3"/>
</dbReference>
<dbReference type="PROSITE" id="PS50026">
    <property type="entry name" value="EGF_3"/>
    <property type="match status" value="8"/>
</dbReference>
<feature type="domain" description="Sushi" evidence="15">
    <location>
        <begin position="1491"/>
        <end position="1541"/>
    </location>
</feature>
<dbReference type="InterPro" id="IPR000152">
    <property type="entry name" value="EGF-type_Asp/Asn_hydroxyl_site"/>
</dbReference>
<evidence type="ECO:0000256" key="5">
    <source>
        <dbReference type="ARBA" id="ARBA00022729"/>
    </source>
</evidence>
<dbReference type="Pfam" id="PF02494">
    <property type="entry name" value="HYR"/>
    <property type="match status" value="1"/>
</dbReference>
<evidence type="ECO:0000256" key="3">
    <source>
        <dbReference type="ARBA" id="ARBA00022530"/>
    </source>
</evidence>
<dbReference type="FunFam" id="2.10.25.10:FF:000240">
    <property type="entry name" value="Vitamin K-dependent protein S"/>
    <property type="match status" value="1"/>
</dbReference>
<dbReference type="InterPro" id="IPR001881">
    <property type="entry name" value="EGF-like_Ca-bd_dom"/>
</dbReference>
<dbReference type="FunFam" id="2.10.25.10:FF:000014">
    <property type="entry name" value="Latent-transforming growth factor beta-binding protein 3"/>
    <property type="match status" value="1"/>
</dbReference>
<dbReference type="PROSITE" id="PS50825">
    <property type="entry name" value="HYR"/>
    <property type="match status" value="1"/>
</dbReference>
<dbReference type="Pfam" id="PF14670">
    <property type="entry name" value="FXa_inhibition"/>
    <property type="match status" value="4"/>
</dbReference>
<feature type="domain" description="EGF-like" evidence="13">
    <location>
        <begin position="1391"/>
        <end position="1429"/>
    </location>
</feature>
<evidence type="ECO:0000313" key="16">
    <source>
        <dbReference type="EMBL" id="KNC24941.1"/>
    </source>
</evidence>
<evidence type="ECO:0000256" key="7">
    <source>
        <dbReference type="ARBA" id="ARBA00022837"/>
    </source>
</evidence>
<evidence type="ECO:0000256" key="12">
    <source>
        <dbReference type="SAM" id="MobiDB-lite"/>
    </source>
</evidence>
<reference evidence="16 17" key="1">
    <citation type="journal article" date="2015" name="Nat. Commun.">
        <title>Lucilia cuprina genome unlocks parasitic fly biology to underpin future interventions.</title>
        <authorList>
            <person name="Anstead C.A."/>
            <person name="Korhonen P.K."/>
            <person name="Young N.D."/>
            <person name="Hall R.S."/>
            <person name="Jex A.R."/>
            <person name="Murali S.C."/>
            <person name="Hughes D.S."/>
            <person name="Lee S.F."/>
            <person name="Perry T."/>
            <person name="Stroehlein A.J."/>
            <person name="Ansell B.R."/>
            <person name="Breugelmans B."/>
            <person name="Hofmann A."/>
            <person name="Qu J."/>
            <person name="Dugan S."/>
            <person name="Lee S.L."/>
            <person name="Chao H."/>
            <person name="Dinh H."/>
            <person name="Han Y."/>
            <person name="Doddapaneni H.V."/>
            <person name="Worley K.C."/>
            <person name="Muzny D.M."/>
            <person name="Ioannidis P."/>
            <person name="Waterhouse R.M."/>
            <person name="Zdobnov E.M."/>
            <person name="James P.J."/>
            <person name="Bagnall N.H."/>
            <person name="Kotze A.C."/>
            <person name="Gibbs R.A."/>
            <person name="Richards S."/>
            <person name="Batterham P."/>
            <person name="Gasser R.B."/>
        </authorList>
    </citation>
    <scope>NUCLEOTIDE SEQUENCE [LARGE SCALE GENOMIC DNA]</scope>
    <source>
        <strain evidence="16 17">LS</strain>
        <tissue evidence="16">Full body</tissue>
    </source>
</reference>
<evidence type="ECO:0000259" key="15">
    <source>
        <dbReference type="PROSITE" id="PS50923"/>
    </source>
</evidence>
<name>A0A0L0BY96_LUCCU</name>
<evidence type="ECO:0000256" key="10">
    <source>
        <dbReference type="PROSITE-ProRule" id="PRU00076"/>
    </source>
</evidence>
<evidence type="ECO:0000256" key="2">
    <source>
        <dbReference type="ARBA" id="ARBA00022525"/>
    </source>
</evidence>
<dbReference type="InterPro" id="IPR018097">
    <property type="entry name" value="EGF_Ca-bd_CS"/>
</dbReference>
<dbReference type="GO" id="GO:0071944">
    <property type="term" value="C:cell periphery"/>
    <property type="evidence" value="ECO:0007669"/>
    <property type="project" value="UniProtKB-ARBA"/>
</dbReference>
<dbReference type="SUPFAM" id="SSF57196">
    <property type="entry name" value="EGF/Laminin"/>
    <property type="match status" value="7"/>
</dbReference>
<dbReference type="SUPFAM" id="SSF57184">
    <property type="entry name" value="Growth factor receptor domain"/>
    <property type="match status" value="6"/>
</dbReference>
<dbReference type="PANTHER" id="PTHR47333">
    <property type="entry name" value="VON WILLEBRAND FACTOR C AND EGF DOMAIN-CONTAINING PROTEIN"/>
    <property type="match status" value="1"/>
</dbReference>
<feature type="disulfide bond" evidence="10">
    <location>
        <begin position="1395"/>
        <end position="1405"/>
    </location>
</feature>
<evidence type="ECO:0000313" key="17">
    <source>
        <dbReference type="Proteomes" id="UP000037069"/>
    </source>
</evidence>
<keyword evidence="4 10" id="KW-0245">EGF-like domain</keyword>
<dbReference type="FunFam" id="2.10.25.10:FF:000005">
    <property type="entry name" value="Fibrillin 2"/>
    <property type="match status" value="2"/>
</dbReference>
<sequence>VSAAVYEDCERPPSVQNANIKIEDEEDTIRAIYSCQTGFELRGPHELVCDLDTDEWNTNPPECVRTQRSNEVDEEDTEDAAAKAKRKKQQEILEDRMVSPALASTLDMSCVQAKVKAPEIRHGYVQKYDRRRRGDKVFLAAFYACNDNFEFEDSEINTLYCSERKWVGELPVCIALGEYTEGDEDEYEEYETGEEEAEEENVALPPPPPPTQPQTPEHEPEEISNEIPTGEREHTEYHESSEVTNKIAETSHHEESEAVTELPAVVEPTPDPYAPRVLDYNCGPDNGGCDQKCERVLFPGENEPRIQCSCSQGFSLDPYDYSTCHDIDECAIKNGGCEQLCQNLPGSFQCTCESGLQIDTLTGNTCIGRSHIAFKLVHYLMYTFYFTIHPSIHPSTYTSTLQRSPLASLLSSWSSSILINCLHLDINECLLRNGHGPCQDTCHNIWSSYRCSCDNLPGTQLSPDNHTCVDNGECLHNNGGCSHTCLSSMGRIFCLCPSGYRMSEDDKTCKDINECELPEVAAECRDGCENTHGSYRCIVPLNSREDVEEHSENSAGIIRTSEVLECSEGYRAEEGKCVDIDECTEGTSGCEMCVNIEGGYECTCPAGFDLADDEKTCVDIDECAIVSEEGEYEASYKLCSHDCKNTIGSFQCGCPERFHLSSDRRTCVVDTCNDLQNPDLNKTRCAYDCVDLVSGSYHCLCPEGYALTEDGYNCVEMTDICAEHAEACAPGICQPSEDRTTFSCICPLGYEEVNSKCVDIDECSRGVHKCSYECVNTEGNYHCLCPSGFRFAEGSEYECEDIDECEEQEGVCGALQCINLPATFNCICPDGREPNEEGACPNMVEDPCGAHQCSHECLPEGESFRCACPGNMTLDESGVNCIVADMCAINKNGCEQICKSEEGGICGCFDGFVLDVNGKSCIDIDECQINNGGCHQLCTNFAGGFKCSCQAGFEFLEGALKDYCFDIDECTTGLHTCHGDMICENLNGSFTCLCPPGYALGLSANLAVNIIPLSSTLQGHNENSFHNSYNSSSSSSVPLSPASPVCLDVDECSIDNGQCTHFCMNLPGSYECSCPPGHLLNASDNKTCILVDVCLQNNGGCSHACNNMNGQAECSCPSGYRLHPDGKTCLDNDECFLTNGGCDHICHNSAGSYACSCRTGFILSSNGHSCLDIDECFDGLANCSSICVNLLGSYACTCEAGFELADDQKTCLDVDECALGRHDCSHECVNVDGGFQCTCPQGYYLGETRSVCLDIDECIVTDHGCSHNCYNTQGSYICACPDGFTLSADGKKCLGGHCDTDNGGCSHLCDPEKGCTCPLGWTLGADGKTCEDIDECLDQNGYCLHKCHNTLGSFECRCPDGSKPAHGEDACPITCPAGFTFSRDDPSKCEDIDECSLPGVCQYDCRNTNGSYECLCPRGYRLENGRECVDIDECLENNGGCLGGSCFNHNGGFECKCPLGYSLASDRKTCEKRVESRDQCQPFEAPANGEIHCTKYRHKKKRFYNTKCKVWCNQGYRLEGPSHRHCNASGQWDDHENKCLPIVCPRIPTPRNGVMLPQSCSLGSTYMGEQCRLKCNAGFVPVGKSVAICTSQMKWSYEGAFECVPMHVDTRLDATNDFTPSFMPTLHKQPLPSIQTTYQTRPLPNFAWKPPTFGGAGAVAGTGVQRPYIKCPRNTTVFLANGERTTHIILEKPVTNLDYRYIESSPAWTRDLQAHLGPGSYNVVFRGHDPITGRKARCKTVINVRHAEGPNIVFCTSSFEVQLAENQAYRSVVWEEPRFESKCGLKKIYKSRIPGELFGVGVHTVFYEATNDDGLTAKCEFKINVKEANPSKKLPMPSINLTPNKADSSSSVSNNLKYTNGLHPVNMVSPPVSHTVMAPVTHTAMSSVGHNVMSPVTHNAMSPVSHHSMISAQLLPGHESFIICPGQKPVKVTHAQSVDLPPNCYLKNVRLNPFRQFMSQRLMPRLWNSYYY</sequence>
<evidence type="ECO:0000256" key="4">
    <source>
        <dbReference type="ARBA" id="ARBA00022536"/>
    </source>
</evidence>
<feature type="domain" description="Sushi" evidence="15">
    <location>
        <begin position="7"/>
        <end position="65"/>
    </location>
</feature>
<dbReference type="InterPro" id="IPR013032">
    <property type="entry name" value="EGF-like_CS"/>
</dbReference>
<dbReference type="InterPro" id="IPR035976">
    <property type="entry name" value="Sushi/SCR/CCP_sf"/>
</dbReference>
<keyword evidence="2" id="KW-0964">Secreted</keyword>